<organism evidence="2 3">
    <name type="scientific">Penicillium cosmopolitanum</name>
    <dbReference type="NCBI Taxonomy" id="1131564"/>
    <lineage>
        <taxon>Eukaryota</taxon>
        <taxon>Fungi</taxon>
        <taxon>Dikarya</taxon>
        <taxon>Ascomycota</taxon>
        <taxon>Pezizomycotina</taxon>
        <taxon>Eurotiomycetes</taxon>
        <taxon>Eurotiomycetidae</taxon>
        <taxon>Eurotiales</taxon>
        <taxon>Aspergillaceae</taxon>
        <taxon>Penicillium</taxon>
    </lineage>
</organism>
<feature type="region of interest" description="Disordered" evidence="1">
    <location>
        <begin position="47"/>
        <end position="66"/>
    </location>
</feature>
<evidence type="ECO:0000313" key="3">
    <source>
        <dbReference type="Proteomes" id="UP001147747"/>
    </source>
</evidence>
<protein>
    <submittedName>
        <fullName evidence="2">Uncharacterized protein</fullName>
    </submittedName>
</protein>
<accession>A0A9W9W4B0</accession>
<dbReference type="EMBL" id="JAPZBU010000005">
    <property type="protein sequence ID" value="KAJ5403248.1"/>
    <property type="molecule type" value="Genomic_DNA"/>
</dbReference>
<dbReference type="AlphaFoldDB" id="A0A9W9W4B0"/>
<dbReference type="Proteomes" id="UP001147747">
    <property type="component" value="Unassembled WGS sequence"/>
</dbReference>
<sequence length="66" mass="7061">MSVGIAPLQLQKRTSGIRCEQDEIVSHSIRPDWAQGPAQGLQKTGKAVRCSQGGQGNWAGCKDVPE</sequence>
<evidence type="ECO:0000256" key="1">
    <source>
        <dbReference type="SAM" id="MobiDB-lite"/>
    </source>
</evidence>
<dbReference type="RefSeq" id="XP_056490490.1">
    <property type="nucleotide sequence ID" value="XM_056627756.1"/>
</dbReference>
<proteinExistence type="predicted"/>
<name>A0A9W9W4B0_9EURO</name>
<keyword evidence="3" id="KW-1185">Reference proteome</keyword>
<dbReference type="GeneID" id="81366736"/>
<reference evidence="2" key="2">
    <citation type="journal article" date="2023" name="IMA Fungus">
        <title>Comparative genomic study of the Penicillium genus elucidates a diverse pangenome and 15 lateral gene transfer events.</title>
        <authorList>
            <person name="Petersen C."/>
            <person name="Sorensen T."/>
            <person name="Nielsen M.R."/>
            <person name="Sondergaard T.E."/>
            <person name="Sorensen J.L."/>
            <person name="Fitzpatrick D.A."/>
            <person name="Frisvad J.C."/>
            <person name="Nielsen K.L."/>
        </authorList>
    </citation>
    <scope>NUCLEOTIDE SEQUENCE</scope>
    <source>
        <strain evidence="2">IBT 29677</strain>
    </source>
</reference>
<evidence type="ECO:0000313" key="2">
    <source>
        <dbReference type="EMBL" id="KAJ5403248.1"/>
    </source>
</evidence>
<comment type="caution">
    <text evidence="2">The sequence shown here is derived from an EMBL/GenBank/DDBJ whole genome shotgun (WGS) entry which is preliminary data.</text>
</comment>
<gene>
    <name evidence="2" type="ORF">N7509_003119</name>
</gene>
<reference evidence="2" key="1">
    <citation type="submission" date="2022-12" db="EMBL/GenBank/DDBJ databases">
        <authorList>
            <person name="Petersen C."/>
        </authorList>
    </citation>
    <scope>NUCLEOTIDE SEQUENCE</scope>
    <source>
        <strain evidence="2">IBT 29677</strain>
    </source>
</reference>